<dbReference type="GO" id="GO:0036297">
    <property type="term" value="P:interstrand cross-link repair"/>
    <property type="evidence" value="ECO:0007669"/>
    <property type="project" value="InterPro"/>
</dbReference>
<dbReference type="GO" id="GO:0034599">
    <property type="term" value="P:cellular response to oxidative stress"/>
    <property type="evidence" value="ECO:0007669"/>
    <property type="project" value="TreeGrafter"/>
</dbReference>
<organism evidence="2 3">
    <name type="scientific">Sciurus carolinensis</name>
    <name type="common">Eastern gray squirrel</name>
    <dbReference type="NCBI Taxonomy" id="30640"/>
    <lineage>
        <taxon>Eukaryota</taxon>
        <taxon>Metazoa</taxon>
        <taxon>Chordata</taxon>
        <taxon>Craniata</taxon>
        <taxon>Vertebrata</taxon>
        <taxon>Euteleostomi</taxon>
        <taxon>Mammalia</taxon>
        <taxon>Eutheria</taxon>
        <taxon>Euarchontoglires</taxon>
        <taxon>Glires</taxon>
        <taxon>Rodentia</taxon>
        <taxon>Sciuromorpha</taxon>
        <taxon>Sciuridae</taxon>
        <taxon>Sciurinae</taxon>
        <taxon>Sciurini</taxon>
        <taxon>Sciurus</taxon>
    </lineage>
</organism>
<sequence length="590" mass="65759">MAQESGDLVSDCQFWLQKLSGWDQASTLETQQDTCLHLPRFQEFLRQMYEALKEMDPDMIMERFPTVRQLLAKTCQNPFILAYAQHCRRSLPGFVAFTPVSRTLQQHLAERVVSWLSEWIGQMYTDLKTNPPKKHKMAPERVTSLSRICVPLVTLPDFEPLVEALLTYHGHGPEEVLWPQFFEAVSEAFLLRKISLPASAVISLWLRHLPSLEKATLHLFEKLFSRERNCLRRIECLIKDSLLLKSALRAYLPHAPPPLATVLSQLPDDLPPGRWLQPLQHISQLLREAVEAQAHGSHRGPLESWFLLAHFGGWADMAAELLLRSEADPPAALLWLLAFYYSPREGGPQRARTMQRLSMKPAFSCKSSTERNNHHYYVDCALATSAQAFTVYEQRVQAGAVLHRLRQLSGRGQLSARDLQAAAGERSPADPSAPACGPLVRRLLLGFLLGTPEGRTIAREAVASFPLCSRGQRAHLLRSRVYSGARDAAPRRMTVRGEAAGDTCPGSRELLSKDSAARRLAQDPSRGHAAVGRRGDSSLAGQMAHTQDGTREVIGVLDQTLSRWSRLGVEAPGAGALTRALLAELRAQAQ</sequence>
<dbReference type="PANTHER" id="PTHR16798">
    <property type="entry name" value="FANCONI ANEMIA GROUP C PROTEIN FANCC"/>
    <property type="match status" value="1"/>
</dbReference>
<comment type="caution">
    <text evidence="2">The sequence shown here is derived from an EMBL/GenBank/DDBJ whole genome shotgun (WGS) entry which is preliminary data.</text>
</comment>
<dbReference type="Proteomes" id="UP001166674">
    <property type="component" value="Unassembled WGS sequence"/>
</dbReference>
<dbReference type="EMBL" id="JAATJV010442200">
    <property type="protein sequence ID" value="MBZ3890685.1"/>
    <property type="molecule type" value="Genomic_DNA"/>
</dbReference>
<evidence type="ECO:0000313" key="2">
    <source>
        <dbReference type="EMBL" id="MBZ3890685.1"/>
    </source>
</evidence>
<dbReference type="InterPro" id="IPR000686">
    <property type="entry name" value="FANCC"/>
</dbReference>
<accession>A0AA41TBB0</accession>
<feature type="region of interest" description="Disordered" evidence="1">
    <location>
        <begin position="519"/>
        <end position="547"/>
    </location>
</feature>
<name>A0AA41TBB0_SCICA</name>
<evidence type="ECO:0000256" key="1">
    <source>
        <dbReference type="SAM" id="MobiDB-lite"/>
    </source>
</evidence>
<dbReference type="AlphaFoldDB" id="A0AA41TBB0"/>
<evidence type="ECO:0000313" key="3">
    <source>
        <dbReference type="Proteomes" id="UP001166674"/>
    </source>
</evidence>
<gene>
    <name evidence="2" type="ORF">SUZIE_209195</name>
</gene>
<keyword evidence="3" id="KW-1185">Reference proteome</keyword>
<dbReference type="Pfam" id="PF02106">
    <property type="entry name" value="Fanconi_C"/>
    <property type="match status" value="3"/>
</dbReference>
<dbReference type="PANTHER" id="PTHR16798:SF0">
    <property type="entry name" value="FANCONI ANEMIA GROUP C PROTEIN"/>
    <property type="match status" value="1"/>
</dbReference>
<dbReference type="GO" id="GO:0006289">
    <property type="term" value="P:nucleotide-excision repair"/>
    <property type="evidence" value="ECO:0007669"/>
    <property type="project" value="TreeGrafter"/>
</dbReference>
<dbReference type="PRINTS" id="PR00494">
    <property type="entry name" value="FANCONICGENE"/>
</dbReference>
<protein>
    <submittedName>
        <fullName evidence="2">Fanconi anemia group C protein</fullName>
    </submittedName>
</protein>
<proteinExistence type="predicted"/>
<reference evidence="2" key="1">
    <citation type="submission" date="2020-03" db="EMBL/GenBank/DDBJ databases">
        <title>Studies in the Genomics of Life Span.</title>
        <authorList>
            <person name="Glass D."/>
        </authorList>
    </citation>
    <scope>NUCLEOTIDE SEQUENCE</scope>
    <source>
        <strain evidence="2">SUZIE</strain>
        <tissue evidence="2">Muscle</tissue>
    </source>
</reference>
<dbReference type="GO" id="GO:0043240">
    <property type="term" value="C:Fanconi anaemia nuclear complex"/>
    <property type="evidence" value="ECO:0007669"/>
    <property type="project" value="InterPro"/>
</dbReference>